<keyword evidence="3 6" id="KW-0812">Transmembrane</keyword>
<dbReference type="GO" id="GO:0016020">
    <property type="term" value="C:membrane"/>
    <property type="evidence" value="ECO:0007669"/>
    <property type="project" value="UniProtKB-SubCell"/>
</dbReference>
<dbReference type="Proteomes" id="UP000275719">
    <property type="component" value="Unassembled WGS sequence"/>
</dbReference>
<gene>
    <name evidence="7" type="ORF">EG240_03075</name>
</gene>
<keyword evidence="5 6" id="KW-0472">Membrane</keyword>
<dbReference type="OrthoDB" id="9804152at2"/>
<dbReference type="InterPro" id="IPR023353">
    <property type="entry name" value="LemA-like_dom_sf"/>
</dbReference>
<evidence type="ECO:0000256" key="5">
    <source>
        <dbReference type="ARBA" id="ARBA00023136"/>
    </source>
</evidence>
<sequence length="187" mass="21555">MTTTQYIIIGIGIVFLLYIISLYNKLSTKKNQIQNAISSLDALFIQRADLIPNLIVTVKQYVTFEKETLERITELRRPANPTKNENPYVQQEEGSSTLKQIMIQVENYPELKANQQFNQLQHAFKDCEEQIAAGRRFLSASITDYNDSIVVFPSNLIATIFGFKNHQWQYATEIQRTAINADELFNK</sequence>
<dbReference type="Gene3D" id="1.20.1440.20">
    <property type="entry name" value="LemA-like domain"/>
    <property type="match status" value="1"/>
</dbReference>
<dbReference type="Pfam" id="PF04011">
    <property type="entry name" value="LemA"/>
    <property type="match status" value="1"/>
</dbReference>
<evidence type="ECO:0000256" key="6">
    <source>
        <dbReference type="SAM" id="Phobius"/>
    </source>
</evidence>
<protein>
    <submittedName>
        <fullName evidence="7">LemA family protein</fullName>
    </submittedName>
</protein>
<dbReference type="EMBL" id="RQVQ01000005">
    <property type="protein sequence ID" value="RRJ92398.1"/>
    <property type="molecule type" value="Genomic_DNA"/>
</dbReference>
<dbReference type="PANTHER" id="PTHR34478">
    <property type="entry name" value="PROTEIN LEMA"/>
    <property type="match status" value="1"/>
</dbReference>
<evidence type="ECO:0000313" key="7">
    <source>
        <dbReference type="EMBL" id="RRJ92398.1"/>
    </source>
</evidence>
<dbReference type="InterPro" id="IPR007156">
    <property type="entry name" value="MamQ_LemA"/>
</dbReference>
<proteinExistence type="inferred from homology"/>
<evidence type="ECO:0000256" key="3">
    <source>
        <dbReference type="ARBA" id="ARBA00022692"/>
    </source>
</evidence>
<evidence type="ECO:0000313" key="8">
    <source>
        <dbReference type="Proteomes" id="UP000275719"/>
    </source>
</evidence>
<feature type="transmembrane region" description="Helical" evidence="6">
    <location>
        <begin position="6"/>
        <end position="23"/>
    </location>
</feature>
<comment type="caution">
    <text evidence="7">The sequence shown here is derived from an EMBL/GenBank/DDBJ whole genome shotgun (WGS) entry which is preliminary data.</text>
</comment>
<dbReference type="PANTHER" id="PTHR34478:SF1">
    <property type="entry name" value="PROTEIN LEMA"/>
    <property type="match status" value="1"/>
</dbReference>
<organism evidence="7 8">
    <name type="scientific">Paenimyroides tangerinum</name>
    <dbReference type="NCBI Taxonomy" id="2488728"/>
    <lineage>
        <taxon>Bacteria</taxon>
        <taxon>Pseudomonadati</taxon>
        <taxon>Bacteroidota</taxon>
        <taxon>Flavobacteriia</taxon>
        <taxon>Flavobacteriales</taxon>
        <taxon>Flavobacteriaceae</taxon>
        <taxon>Paenimyroides</taxon>
    </lineage>
</organism>
<evidence type="ECO:0000256" key="1">
    <source>
        <dbReference type="ARBA" id="ARBA00004167"/>
    </source>
</evidence>
<evidence type="ECO:0000256" key="4">
    <source>
        <dbReference type="ARBA" id="ARBA00022989"/>
    </source>
</evidence>
<keyword evidence="8" id="KW-1185">Reference proteome</keyword>
<comment type="subcellular location">
    <subcellularLocation>
        <location evidence="1">Membrane</location>
        <topology evidence="1">Single-pass membrane protein</topology>
    </subcellularLocation>
</comment>
<dbReference type="SUPFAM" id="SSF140478">
    <property type="entry name" value="LemA-like"/>
    <property type="match status" value="1"/>
</dbReference>
<dbReference type="RefSeq" id="WP_125017317.1">
    <property type="nucleotide sequence ID" value="NZ_RQVQ01000005.1"/>
</dbReference>
<evidence type="ECO:0000256" key="2">
    <source>
        <dbReference type="ARBA" id="ARBA00008854"/>
    </source>
</evidence>
<dbReference type="AlphaFoldDB" id="A0A3P3WDB8"/>
<reference evidence="7 8" key="1">
    <citation type="submission" date="2018-11" db="EMBL/GenBank/DDBJ databases">
        <title>Flavobacterium sp. nov., YIM 102701-2 draft genome.</title>
        <authorList>
            <person name="Li G."/>
            <person name="Jiang Y."/>
        </authorList>
    </citation>
    <scope>NUCLEOTIDE SEQUENCE [LARGE SCALE GENOMIC DNA]</scope>
    <source>
        <strain evidence="7 8">YIM 102701-2</strain>
    </source>
</reference>
<keyword evidence="4 6" id="KW-1133">Transmembrane helix</keyword>
<accession>A0A3P3WDB8</accession>
<comment type="similarity">
    <text evidence="2">Belongs to the LemA family.</text>
</comment>
<name>A0A3P3WDB8_9FLAO</name>